<dbReference type="Gene3D" id="3.90.1570.10">
    <property type="entry name" value="tt1808, chain A"/>
    <property type="match status" value="1"/>
</dbReference>
<dbReference type="EMBL" id="DF820469">
    <property type="protein sequence ID" value="GAK58978.1"/>
    <property type="molecule type" value="Genomic_DNA"/>
</dbReference>
<dbReference type="AlphaFoldDB" id="A0A081C323"/>
<evidence type="ECO:0000313" key="2">
    <source>
        <dbReference type="EMBL" id="GAK58978.1"/>
    </source>
</evidence>
<evidence type="ECO:0000259" key="1">
    <source>
        <dbReference type="Pfam" id="PF05685"/>
    </source>
</evidence>
<reference evidence="2" key="1">
    <citation type="journal article" date="2015" name="PeerJ">
        <title>First genomic representation of candidate bacterial phylum KSB3 points to enhanced environmental sensing as a trigger of wastewater bulking.</title>
        <authorList>
            <person name="Sekiguchi Y."/>
            <person name="Ohashi A."/>
            <person name="Parks D.H."/>
            <person name="Yamauchi T."/>
            <person name="Tyson G.W."/>
            <person name="Hugenholtz P."/>
        </authorList>
    </citation>
    <scope>NUCLEOTIDE SEQUENCE [LARGE SCALE GENOMIC DNA]</scope>
</reference>
<dbReference type="InterPro" id="IPR008538">
    <property type="entry name" value="Uma2"/>
</dbReference>
<dbReference type="HOGENOM" id="CLU_076312_6_0_0"/>
<dbReference type="Proteomes" id="UP000030661">
    <property type="component" value="Unassembled WGS sequence"/>
</dbReference>
<accession>A0A081C323</accession>
<proteinExistence type="predicted"/>
<evidence type="ECO:0000313" key="3">
    <source>
        <dbReference type="Proteomes" id="UP000030661"/>
    </source>
</evidence>
<dbReference type="InterPro" id="IPR011335">
    <property type="entry name" value="Restrct_endonuc-II-like"/>
</dbReference>
<dbReference type="InterPro" id="IPR012296">
    <property type="entry name" value="Nuclease_put_TT1808"/>
</dbReference>
<dbReference type="PANTHER" id="PTHR36558:SF1">
    <property type="entry name" value="RESTRICTION ENDONUCLEASE DOMAIN-CONTAINING PROTEIN-RELATED"/>
    <property type="match status" value="1"/>
</dbReference>
<dbReference type="eggNOG" id="COG4636">
    <property type="taxonomic scope" value="Bacteria"/>
</dbReference>
<dbReference type="PANTHER" id="PTHR36558">
    <property type="entry name" value="GLR1098 PROTEIN"/>
    <property type="match status" value="1"/>
</dbReference>
<dbReference type="STRING" id="1499967.U27_05953"/>
<dbReference type="CDD" id="cd06260">
    <property type="entry name" value="DUF820-like"/>
    <property type="match status" value="1"/>
</dbReference>
<dbReference type="SUPFAM" id="SSF52980">
    <property type="entry name" value="Restriction endonuclease-like"/>
    <property type="match status" value="1"/>
</dbReference>
<gene>
    <name evidence="2" type="ORF">U27_05953</name>
</gene>
<name>A0A081C323_VECG1</name>
<organism evidence="2">
    <name type="scientific">Vecturithrix granuli</name>
    <dbReference type="NCBI Taxonomy" id="1499967"/>
    <lineage>
        <taxon>Bacteria</taxon>
        <taxon>Candidatus Moduliflexota</taxon>
        <taxon>Candidatus Vecturitrichia</taxon>
        <taxon>Candidatus Vecturitrichales</taxon>
        <taxon>Candidatus Vecturitrichaceae</taxon>
        <taxon>Candidatus Vecturithrix</taxon>
    </lineage>
</organism>
<dbReference type="Pfam" id="PF05685">
    <property type="entry name" value="Uma2"/>
    <property type="match status" value="1"/>
</dbReference>
<sequence length="209" mass="24249">MLQTKKELYMLEEYFALEDQSEEKHDYFYGELFAMAGGTPNHNRITVDLAGVLNAALREKGCEAFTSDLRVQLDKYYHYAHPDVVVVCGALEFAKGRNDTVTNPLLIAEVLSDATRDYDRGTKFHAYRTIETLQDYLLIEQKNVQIEHFSREDDGSWRLREYNSLEDALYIQTLQCRLFLKDVYRRVTPLPAFCLVRPEESDRGESDNA</sequence>
<protein>
    <recommendedName>
        <fullName evidence="1">Putative restriction endonuclease domain-containing protein</fullName>
    </recommendedName>
</protein>
<keyword evidence="3" id="KW-1185">Reference proteome</keyword>
<feature type="domain" description="Putative restriction endonuclease" evidence="1">
    <location>
        <begin position="11"/>
        <end position="174"/>
    </location>
</feature>